<reference evidence="1" key="1">
    <citation type="submission" date="2020-06" db="EMBL/GenBank/DDBJ databases">
        <title>Whole Genome Sequence of Halomonas aquamarina MB598.</title>
        <authorList>
            <person name="Pervaiz M."/>
            <person name="Fariq A."/>
            <person name="Yasmin A."/>
            <person name="Welch M."/>
        </authorList>
    </citation>
    <scope>NUCLEOTIDE SEQUENCE</scope>
    <source>
        <strain evidence="1">MB598</strain>
    </source>
</reference>
<name>A0ACC5VXI2_9GAMM</name>
<dbReference type="EMBL" id="JABYQT010000007">
    <property type="protein sequence ID" value="MBZ5488382.1"/>
    <property type="molecule type" value="Genomic_DNA"/>
</dbReference>
<protein>
    <submittedName>
        <fullName evidence="1">Uncharacterized protein</fullName>
    </submittedName>
</protein>
<comment type="caution">
    <text evidence="1">The sequence shown here is derived from an EMBL/GenBank/DDBJ whole genome shotgun (WGS) entry which is preliminary data.</text>
</comment>
<keyword evidence="2" id="KW-1185">Reference proteome</keyword>
<gene>
    <name evidence="1" type="ORF">HW452_12695</name>
</gene>
<dbReference type="Proteomes" id="UP001319846">
    <property type="component" value="Unassembled WGS sequence"/>
</dbReference>
<accession>A0ACC5VXI2</accession>
<organism evidence="1 2">
    <name type="scientific">Vreelandella aquamarina</name>
    <dbReference type="NCBI Taxonomy" id="77097"/>
    <lineage>
        <taxon>Bacteria</taxon>
        <taxon>Pseudomonadati</taxon>
        <taxon>Pseudomonadota</taxon>
        <taxon>Gammaproteobacteria</taxon>
        <taxon>Oceanospirillales</taxon>
        <taxon>Halomonadaceae</taxon>
        <taxon>Vreelandella</taxon>
    </lineage>
</organism>
<evidence type="ECO:0000313" key="1">
    <source>
        <dbReference type="EMBL" id="MBZ5488382.1"/>
    </source>
</evidence>
<sequence length="87" mass="9866">MFDFISTGLVPLASMAGITSVVIGIWLSLQEYQFKIKTETRLAQSEDVKSQIKLLKMFTVIMNIAYARGNSYFLEKLADLMVRPEKS</sequence>
<evidence type="ECO:0000313" key="2">
    <source>
        <dbReference type="Proteomes" id="UP001319846"/>
    </source>
</evidence>
<proteinExistence type="predicted"/>